<keyword evidence="6" id="KW-1185">Reference proteome</keyword>
<evidence type="ECO:0000313" key="6">
    <source>
        <dbReference type="Proteomes" id="UP001140206"/>
    </source>
</evidence>
<dbReference type="Pfam" id="PF22966">
    <property type="entry name" value="INTS7_C_plants"/>
    <property type="match status" value="1"/>
</dbReference>
<dbReference type="InterPro" id="IPR033060">
    <property type="entry name" value="INTS7"/>
</dbReference>
<protein>
    <submittedName>
        <fullName evidence="5">Integrator complex subunit 7</fullName>
    </submittedName>
</protein>
<name>A0AAV8CQV8_9POAL</name>
<feature type="transmembrane region" description="Helical" evidence="2">
    <location>
        <begin position="766"/>
        <end position="787"/>
    </location>
</feature>
<dbReference type="PANTHER" id="PTHR13322:SF2">
    <property type="entry name" value="INTEGRATOR COMPLEX SUBUNIT 7"/>
    <property type="match status" value="1"/>
</dbReference>
<dbReference type="EMBL" id="JAMFTS010000004">
    <property type="protein sequence ID" value="KAJ4757398.1"/>
    <property type="molecule type" value="Genomic_DNA"/>
</dbReference>
<proteinExistence type="inferred from homology"/>
<evidence type="ECO:0000259" key="3">
    <source>
        <dbReference type="Pfam" id="PF22966"/>
    </source>
</evidence>
<accession>A0AAV8CQV8</accession>
<dbReference type="InterPro" id="IPR016024">
    <property type="entry name" value="ARM-type_fold"/>
</dbReference>
<dbReference type="InterPro" id="IPR055195">
    <property type="entry name" value="INTS7_C_plant"/>
</dbReference>
<sequence>MEKIPAACAMDWSIELDKALRSKHTDLHNMALQKIGPRLQQLSLESNITKSIADIYDLVPGEDRTFINTIILRLCNIFENGDNQTRSLVLKVFLLELKQLEEKGKGYKGILSKERLSNSEEILKKLKSVFLAGGFEEKALALRMFGCMSDVAKDNFEIRNLVISSLDSSDDREIMAALIACSCFSLLLEDFAWIFLRLLPNIITSLRASAAVVLTAVHALSKIRCTFGVATGAYEVGKAFVMDLLEEDLKPEILSSLTKLASKFCILSSQLVKLLLEVLRQESSPPMKERSVKCLYFLFSRDASHLTAGIDDLAVLVRVTEDVDLPLRYQCGALRIIGKLIHNSIANGTCIEKSDLLKLMQVLESISHSPEKEKQMLSLQILVDIACKYQNKIASGNKSELAMFDDRVNTILFDQIMSLAKMLSDASEELTEKDSTVFKTLLGFSLQIAKDNPSAGLFAFEKSLSLIEVLNKSSTNTGRNLLSCIFRFLNISLSRILENRGVNLDLYPKLRTMVEIIQHNSYERFCLHINVCKTNHGNIFEPANHKLRICTEIKALRLVKKIIEKGNYWDAYKIGIYSLCEGLWFCSAFVFKKLFGVLKSNVHNSWCKFLLLFSASETEIRLLYFPKPGLLLVQELNKEVDFSADDFVCCEAMDNDDENINFNVDLHSFEGKLSRVCDMLQSAEQILMPNVVFYFQRWFVSLRKRFLETVIELIRAINKSEIGNGNVKDFLLDLFSCTLKLTQLAKEYDLISISFPKADSKSLRTISSLALICSLLAFCTGIFIAFLNQMDGIHFSIVPFIEDLYGRLHALGIEAAPYLRQLLLPDSEVMGFLGLFRPRKDEGHFGTFHSDCRSLYEFALSGINRLRDSFAKESVKEADSLTSLKKGVEFLSEVLLNCIGLNLRIPKYFFKIRPSNGAVLFMFDSGLQNNEISILPGSHLSLNLCIQLKNVADDILSNIKEVHCIISATPSKTCSSESTINFNPSITQEMVELNNRLLQYAKNVSRGFESVNTDEDDDGLVKSCVSFAINGRGQGFGSCLLDVSKFAKGLYQIKWHSCFVDEKGLYWSLLPLNAGVVFSIKED</sequence>
<evidence type="ECO:0000256" key="1">
    <source>
        <dbReference type="ARBA" id="ARBA00008565"/>
    </source>
</evidence>
<evidence type="ECO:0000259" key="4">
    <source>
        <dbReference type="Pfam" id="PF24436"/>
    </source>
</evidence>
<dbReference type="GO" id="GO:0034472">
    <property type="term" value="P:snRNA 3'-end processing"/>
    <property type="evidence" value="ECO:0007669"/>
    <property type="project" value="TreeGrafter"/>
</dbReference>
<organism evidence="5 6">
    <name type="scientific">Rhynchospora pubera</name>
    <dbReference type="NCBI Taxonomy" id="906938"/>
    <lineage>
        <taxon>Eukaryota</taxon>
        <taxon>Viridiplantae</taxon>
        <taxon>Streptophyta</taxon>
        <taxon>Embryophyta</taxon>
        <taxon>Tracheophyta</taxon>
        <taxon>Spermatophyta</taxon>
        <taxon>Magnoliopsida</taxon>
        <taxon>Liliopsida</taxon>
        <taxon>Poales</taxon>
        <taxon>Cyperaceae</taxon>
        <taxon>Cyperoideae</taxon>
        <taxon>Rhynchosporeae</taxon>
        <taxon>Rhynchospora</taxon>
    </lineage>
</organism>
<feature type="domain" description="Integrator complex subunit 7 N-terminal" evidence="4">
    <location>
        <begin position="66"/>
        <end position="575"/>
    </location>
</feature>
<dbReference type="SUPFAM" id="SSF48371">
    <property type="entry name" value="ARM repeat"/>
    <property type="match status" value="1"/>
</dbReference>
<evidence type="ECO:0000256" key="2">
    <source>
        <dbReference type="SAM" id="Phobius"/>
    </source>
</evidence>
<feature type="domain" description="Integrator complex subunit 7-like C-terminal" evidence="3">
    <location>
        <begin position="917"/>
        <end position="1081"/>
    </location>
</feature>
<comment type="similarity">
    <text evidence="1">Belongs to the Integrator subunit 7 family.</text>
</comment>
<dbReference type="InterPro" id="IPR056516">
    <property type="entry name" value="INTS7_N"/>
</dbReference>
<keyword evidence="2" id="KW-0472">Membrane</keyword>
<dbReference type="PANTHER" id="PTHR13322">
    <property type="entry name" value="C1ORF73 PROTEIN"/>
    <property type="match status" value="1"/>
</dbReference>
<dbReference type="Pfam" id="PF24436">
    <property type="entry name" value="INTS7_N"/>
    <property type="match status" value="1"/>
</dbReference>
<dbReference type="AlphaFoldDB" id="A0AAV8CQV8"/>
<gene>
    <name evidence="5" type="ORF">LUZ62_067773</name>
</gene>
<keyword evidence="2" id="KW-1133">Transmembrane helix</keyword>
<dbReference type="GO" id="GO:0032039">
    <property type="term" value="C:integrator complex"/>
    <property type="evidence" value="ECO:0007669"/>
    <property type="project" value="InterPro"/>
</dbReference>
<keyword evidence="2" id="KW-0812">Transmembrane</keyword>
<evidence type="ECO:0000313" key="5">
    <source>
        <dbReference type="EMBL" id="KAJ4757398.1"/>
    </source>
</evidence>
<comment type="caution">
    <text evidence="5">The sequence shown here is derived from an EMBL/GenBank/DDBJ whole genome shotgun (WGS) entry which is preliminary data.</text>
</comment>
<dbReference type="Proteomes" id="UP001140206">
    <property type="component" value="Chromosome 4"/>
</dbReference>
<reference evidence="5" key="1">
    <citation type="submission" date="2022-08" db="EMBL/GenBank/DDBJ databases">
        <authorList>
            <person name="Marques A."/>
        </authorList>
    </citation>
    <scope>NUCLEOTIDE SEQUENCE</scope>
    <source>
        <strain evidence="5">RhyPub2mFocal</strain>
        <tissue evidence="5">Leaves</tissue>
    </source>
</reference>